<feature type="compositionally biased region" description="Polar residues" evidence="1">
    <location>
        <begin position="233"/>
        <end position="249"/>
    </location>
</feature>
<dbReference type="PROSITE" id="PS50888">
    <property type="entry name" value="BHLH"/>
    <property type="match status" value="1"/>
</dbReference>
<evidence type="ECO:0000313" key="3">
    <source>
        <dbReference type="EMBL" id="KKA19063.1"/>
    </source>
</evidence>
<feature type="compositionally biased region" description="Polar residues" evidence="1">
    <location>
        <begin position="317"/>
        <end position="333"/>
    </location>
</feature>
<dbReference type="SUPFAM" id="SSF47459">
    <property type="entry name" value="HLH, helix-loop-helix DNA-binding domain"/>
    <property type="match status" value="1"/>
</dbReference>
<feature type="region of interest" description="Disordered" evidence="1">
    <location>
        <begin position="599"/>
        <end position="629"/>
    </location>
</feature>
<dbReference type="GeneID" id="25319263"/>
<organism evidence="3 4">
    <name type="scientific">Rasamsonia emersonii (strain ATCC 16479 / CBS 393.64 / IMI 116815)</name>
    <dbReference type="NCBI Taxonomy" id="1408163"/>
    <lineage>
        <taxon>Eukaryota</taxon>
        <taxon>Fungi</taxon>
        <taxon>Dikarya</taxon>
        <taxon>Ascomycota</taxon>
        <taxon>Pezizomycotina</taxon>
        <taxon>Eurotiomycetes</taxon>
        <taxon>Eurotiomycetidae</taxon>
        <taxon>Eurotiales</taxon>
        <taxon>Trichocomaceae</taxon>
        <taxon>Rasamsonia</taxon>
    </lineage>
</organism>
<feature type="compositionally biased region" description="Polar residues" evidence="1">
    <location>
        <begin position="697"/>
        <end position="708"/>
    </location>
</feature>
<dbReference type="RefSeq" id="XP_013325675.1">
    <property type="nucleotide sequence ID" value="XM_013470221.1"/>
</dbReference>
<dbReference type="Gene3D" id="4.10.280.10">
    <property type="entry name" value="Helix-loop-helix DNA-binding domain"/>
    <property type="match status" value="1"/>
</dbReference>
<accession>A0A0F4YN34</accession>
<dbReference type="OrthoDB" id="5344169at2759"/>
<dbReference type="CDD" id="cd11392">
    <property type="entry name" value="bHLH_ScPHO4_like"/>
    <property type="match status" value="1"/>
</dbReference>
<keyword evidence="4" id="KW-1185">Reference proteome</keyword>
<feature type="region of interest" description="Disordered" evidence="1">
    <location>
        <begin position="64"/>
        <end position="87"/>
    </location>
</feature>
<evidence type="ECO:0000259" key="2">
    <source>
        <dbReference type="PROSITE" id="PS50888"/>
    </source>
</evidence>
<feature type="region of interest" description="Disordered" evidence="1">
    <location>
        <begin position="228"/>
        <end position="522"/>
    </location>
</feature>
<feature type="compositionally biased region" description="Polar residues" evidence="1">
    <location>
        <begin position="375"/>
        <end position="384"/>
    </location>
</feature>
<protein>
    <submittedName>
        <fullName evidence="3">HLH transcription factor (PalcA)</fullName>
    </submittedName>
</protein>
<dbReference type="InterPro" id="IPR011598">
    <property type="entry name" value="bHLH_dom"/>
</dbReference>
<reference evidence="3 4" key="1">
    <citation type="submission" date="2015-04" db="EMBL/GenBank/DDBJ databases">
        <authorList>
            <person name="Heijne W.H."/>
            <person name="Fedorova N.D."/>
            <person name="Nierman W.C."/>
            <person name="Vollebregt A.W."/>
            <person name="Zhao Z."/>
            <person name="Wu L."/>
            <person name="Kumar M."/>
            <person name="Stam H."/>
            <person name="van den Berg M.A."/>
            <person name="Pel H.J."/>
        </authorList>
    </citation>
    <scope>NUCLEOTIDE SEQUENCE [LARGE SCALE GENOMIC DNA]</scope>
    <source>
        <strain evidence="3 4">CBS 393.64</strain>
    </source>
</reference>
<name>A0A0F4YN34_RASE3</name>
<dbReference type="STRING" id="1408163.A0A0F4YN34"/>
<feature type="region of interest" description="Disordered" evidence="1">
    <location>
        <begin position="110"/>
        <end position="143"/>
    </location>
</feature>
<dbReference type="Pfam" id="PF00010">
    <property type="entry name" value="HLH"/>
    <property type="match status" value="1"/>
</dbReference>
<dbReference type="SMART" id="SM00353">
    <property type="entry name" value="HLH"/>
    <property type="match status" value="1"/>
</dbReference>
<feature type="region of interest" description="Disordered" evidence="1">
    <location>
        <begin position="1"/>
        <end position="22"/>
    </location>
</feature>
<feature type="region of interest" description="Disordered" evidence="1">
    <location>
        <begin position="655"/>
        <end position="708"/>
    </location>
</feature>
<feature type="domain" description="BHLH" evidence="2">
    <location>
        <begin position="562"/>
        <end position="645"/>
    </location>
</feature>
<dbReference type="GO" id="GO:0046983">
    <property type="term" value="F:protein dimerization activity"/>
    <property type="evidence" value="ECO:0007669"/>
    <property type="project" value="InterPro"/>
</dbReference>
<sequence>MTMDHDASISWSEPLPEESLMSTANEDEFSNFLEFGINFPDLEGHGSAPPQHQRTMQNADNHIPASMADDSVNRMDTDPTTQPPQYASMVGDHVAMNLHDNAQAQSQAFHFSHEQQHQQHQHPAPQHEQHPHHPPKQTPQEHAANHNFSHGQHVIPPTPNSIELHGGAARYPQRVESGHDMYDRYGQMNEDQTAFYTPLVSPAMTPLETQFRMPEYTIPGEYFTPLTSPALEAQNSNPNGYSFQTTQPPSGGYVQSPVDANATSAPSSPGVLRKQRRRPSIATRTPGRAAKASPSIQPKNRRKQAVSAQLADDVAQALSQDQTGSRPTTSGASSLRYDSHESSGQDSVSPEPISEPLMPPPALPPTRKSPAMGPQITQPRTSEPATPATLMRIQNRQHMQDPSGQFSGYAGMVTSQPQDEPMEDVQLPEAVTDTRPQVPPASSSKSTPSVEPKSASEKPPSGSVTPSPHQGAMASPSGPVPKKSETKAPVSRKRQSVSSHISPALRPRISPSIQPLVRGDTGMSSETSALYLASKSNYQHILDGTVLPGVTYPETLAENLSSKRTNHKLAEQGRRNRINTALKEIESLLPPGFAQERLSQRNEAKGDGQGTPNTKNGEKEKEKSTHQTISKASTVELAIDYIKLLKKELEETKAQLKAAESKLAGKPADGADTESKTGPGTGSEADAEAEAEAKEPNATSTPVETTTA</sequence>
<feature type="compositionally biased region" description="Polar residues" evidence="1">
    <location>
        <begin position="392"/>
        <end position="406"/>
    </location>
</feature>
<gene>
    <name evidence="3" type="ORF">T310_6986</name>
</gene>
<dbReference type="EMBL" id="LASV01000386">
    <property type="protein sequence ID" value="KKA19063.1"/>
    <property type="molecule type" value="Genomic_DNA"/>
</dbReference>
<dbReference type="InterPro" id="IPR036638">
    <property type="entry name" value="HLH_DNA-bd_sf"/>
</dbReference>
<feature type="compositionally biased region" description="Basic and acidic residues" evidence="1">
    <location>
        <begin position="616"/>
        <end position="625"/>
    </location>
</feature>
<proteinExistence type="predicted"/>
<comment type="caution">
    <text evidence="3">The sequence shown here is derived from an EMBL/GenBank/DDBJ whole genome shotgun (WGS) entry which is preliminary data.</text>
</comment>
<evidence type="ECO:0000256" key="1">
    <source>
        <dbReference type="SAM" id="MobiDB-lite"/>
    </source>
</evidence>
<dbReference type="AlphaFoldDB" id="A0A0F4YN34"/>
<dbReference type="Proteomes" id="UP000053958">
    <property type="component" value="Unassembled WGS sequence"/>
</dbReference>
<evidence type="ECO:0000313" key="4">
    <source>
        <dbReference type="Proteomes" id="UP000053958"/>
    </source>
</evidence>
<feature type="compositionally biased region" description="Polar residues" evidence="1">
    <location>
        <begin position="440"/>
        <end position="449"/>
    </location>
</feature>